<name>W7TBB2_9STRA</name>
<evidence type="ECO:0000256" key="1">
    <source>
        <dbReference type="SAM" id="MobiDB-lite"/>
    </source>
</evidence>
<keyword evidence="3" id="KW-1185">Reference proteome</keyword>
<feature type="compositionally biased region" description="Basic residues" evidence="1">
    <location>
        <begin position="1"/>
        <end position="11"/>
    </location>
</feature>
<feature type="compositionally biased region" description="Low complexity" evidence="1">
    <location>
        <begin position="565"/>
        <end position="581"/>
    </location>
</feature>
<sequence length="766" mass="82241">MVSATRRHRRYGGYGGGSGGRGKGTGRGGAHAVGQQGVDETLLRKYHQAADLIAPVERDEEKRNVHRVREYWLEHEAIKHLATLQALQIPVATFESHFLQANAHNPKYVRGTLRETVRTFFREFTDEAGVRVLTLKLSERMVYSKPSKNILKRWNLSNGMLYFFYAAVGRSAPPTGDEILEPFYFQKRVDFIRKVCGGGEGAGSDVGLALSLPPALRPAGERGQGEAVGGGEGLTEAGVGTAATAAGGLGGRGERHRAGSHDFFYQQEQLQQAGRSRKRRREGGGAPLPLSELYVPADPVSASVEKAGVKEEAPVEVEDGDEEAVHLLLSFLKERVWAGVEEKAVRDAVSAGVWRLVAEESLEADPSLAYLARPARTFWVPSLAPPAWEEGKEGGVEGGVEGWGWENGCLPVFVRACRRNWAKVEGVWEAWNEDLGNNALEWKELWRDVGAEEGEEGGVEEDLGMDLGLELKAPVAGESGRKEEEDSFLLFPCSLEGAQAETENVSMPSMGVMRDGREDVTEGVTEGGLPEHRGAPVVFAPVPDPNGDFPPLGYGQTRPFPSLVPSTDPSSLSFSSTPTRSVTVAPPPGDVFFSVSVEGEDGKEDGREDRREDGREGAVFQEGALKPWVKQEEMREEREEEATEVVSAGTSAAATVEGGEGGTEEVWEDGEEGRMMMDLGLNMGDATLQAFMAGVGGGMEGGKEGGKGGVGGREGMTGEVNTSGRGMGEGGCGLVDESFYFAYPGPQSEVGSNGEVPPLPVSENLF</sequence>
<dbReference type="Proteomes" id="UP000019335">
    <property type="component" value="Chromosome 14"/>
</dbReference>
<accession>W7TBB2</accession>
<proteinExistence type="predicted"/>
<feature type="compositionally biased region" description="Basic and acidic residues" evidence="1">
    <location>
        <begin position="604"/>
        <end position="616"/>
    </location>
</feature>
<evidence type="ECO:0000313" key="2">
    <source>
        <dbReference type="EMBL" id="EWM24390.1"/>
    </source>
</evidence>
<dbReference type="EMBL" id="AZIL01001295">
    <property type="protein sequence ID" value="EWM24390.1"/>
    <property type="molecule type" value="Genomic_DNA"/>
</dbReference>
<comment type="caution">
    <text evidence="2">The sequence shown here is derived from an EMBL/GenBank/DDBJ whole genome shotgun (WGS) entry which is preliminary data.</text>
</comment>
<dbReference type="AlphaFoldDB" id="W7TBB2"/>
<feature type="region of interest" description="Disordered" evidence="1">
    <location>
        <begin position="543"/>
        <end position="617"/>
    </location>
</feature>
<evidence type="ECO:0000313" key="3">
    <source>
        <dbReference type="Proteomes" id="UP000019335"/>
    </source>
</evidence>
<reference evidence="2 3" key="1">
    <citation type="journal article" date="2014" name="Mol. Plant">
        <title>Chromosome Scale Genome Assembly and Transcriptome Profiling of Nannochloropsis gaditana in Nitrogen Depletion.</title>
        <authorList>
            <person name="Corteggiani Carpinelli E."/>
            <person name="Telatin A."/>
            <person name="Vitulo N."/>
            <person name="Forcato C."/>
            <person name="D'Angelo M."/>
            <person name="Schiavon R."/>
            <person name="Vezzi A."/>
            <person name="Giacometti G.M."/>
            <person name="Morosinotto T."/>
            <person name="Valle G."/>
        </authorList>
    </citation>
    <scope>NUCLEOTIDE SEQUENCE [LARGE SCALE GENOMIC DNA]</scope>
    <source>
        <strain evidence="2 3">B-31</strain>
    </source>
</reference>
<dbReference type="OrthoDB" id="199170at2759"/>
<protein>
    <submittedName>
        <fullName evidence="2">Uncharacterized protein</fullName>
    </submittedName>
</protein>
<feature type="region of interest" description="Disordered" evidence="1">
    <location>
        <begin position="1"/>
        <end position="33"/>
    </location>
</feature>
<gene>
    <name evidence="2" type="ORF">Naga_100283g5</name>
</gene>
<organism evidence="2 3">
    <name type="scientific">Nannochloropsis gaditana</name>
    <dbReference type="NCBI Taxonomy" id="72520"/>
    <lineage>
        <taxon>Eukaryota</taxon>
        <taxon>Sar</taxon>
        <taxon>Stramenopiles</taxon>
        <taxon>Ochrophyta</taxon>
        <taxon>Eustigmatophyceae</taxon>
        <taxon>Eustigmatales</taxon>
        <taxon>Monodopsidaceae</taxon>
        <taxon>Nannochloropsis</taxon>
    </lineage>
</organism>
<feature type="region of interest" description="Disordered" evidence="1">
    <location>
        <begin position="269"/>
        <end position="292"/>
    </location>
</feature>
<feature type="compositionally biased region" description="Gly residues" evidence="1">
    <location>
        <begin position="12"/>
        <end position="31"/>
    </location>
</feature>